<evidence type="ECO:0000313" key="3">
    <source>
        <dbReference type="Proteomes" id="UP000229784"/>
    </source>
</evidence>
<protein>
    <recommendedName>
        <fullName evidence="1">Transposase IS200-like domain-containing protein</fullName>
    </recommendedName>
</protein>
<evidence type="ECO:0000259" key="1">
    <source>
        <dbReference type="SMART" id="SM01321"/>
    </source>
</evidence>
<dbReference type="PANTHER" id="PTHR34322:SF2">
    <property type="entry name" value="TRANSPOSASE IS200-LIKE DOMAIN-CONTAINING PROTEIN"/>
    <property type="match status" value="1"/>
</dbReference>
<sequence>MPREKRQFENGELYHITLRRIADEVLFKDIGDYFRGIFGIYEFNNSNPVIIRKRREERRQFKNYMANIRGLTPAESAGVRPLSIKELDKRSKIVQVLSFVLMPNHLHLILRQIVDKGISLFMQKFGSGLAAYFFERYYGKMKKKGHFFQDRFNAVHIVNDRQLQVAFVYDWTNPIALIEPGWKEKGIKNPAKAKKFLEQYRWSSYLDCIGIKNFPSIIEAEKDFLMEVMGGAEGCRQAVNDWILQKGGIIKIAESFKRFSFD</sequence>
<dbReference type="GO" id="GO:0003677">
    <property type="term" value="F:DNA binding"/>
    <property type="evidence" value="ECO:0007669"/>
    <property type="project" value="InterPro"/>
</dbReference>
<evidence type="ECO:0000313" key="2">
    <source>
        <dbReference type="EMBL" id="PIU14998.1"/>
    </source>
</evidence>
<comment type="caution">
    <text evidence="2">The sequence shown here is derived from an EMBL/GenBank/DDBJ whole genome shotgun (WGS) entry which is preliminary data.</text>
</comment>
<dbReference type="AlphaFoldDB" id="A0A2M6XU43"/>
<dbReference type="Pfam" id="PF01797">
    <property type="entry name" value="Y1_Tnp"/>
    <property type="match status" value="1"/>
</dbReference>
<reference evidence="3" key="1">
    <citation type="submission" date="2017-09" db="EMBL/GenBank/DDBJ databases">
        <title>Depth-based differentiation of microbial function through sediment-hosted aquifers and enrichment of novel symbionts in the deep terrestrial subsurface.</title>
        <authorList>
            <person name="Probst A.J."/>
            <person name="Ladd B."/>
            <person name="Jarett J.K."/>
            <person name="Geller-Mcgrath D.E."/>
            <person name="Sieber C.M.K."/>
            <person name="Emerson J.B."/>
            <person name="Anantharaman K."/>
            <person name="Thomas B.C."/>
            <person name="Malmstrom R."/>
            <person name="Stieglmeier M."/>
            <person name="Klingl A."/>
            <person name="Woyke T."/>
            <person name="Ryan C.M."/>
            <person name="Banfield J.F."/>
        </authorList>
    </citation>
    <scope>NUCLEOTIDE SEQUENCE [LARGE SCALE GENOMIC DNA]</scope>
</reference>
<dbReference type="GO" id="GO:0006313">
    <property type="term" value="P:DNA transposition"/>
    <property type="evidence" value="ECO:0007669"/>
    <property type="project" value="InterPro"/>
</dbReference>
<name>A0A2M6XU43_9BACT</name>
<dbReference type="Proteomes" id="UP000229784">
    <property type="component" value="Unassembled WGS sequence"/>
</dbReference>
<dbReference type="Gene3D" id="3.30.70.1290">
    <property type="entry name" value="Transposase IS200-like"/>
    <property type="match status" value="1"/>
</dbReference>
<dbReference type="GO" id="GO:0004803">
    <property type="term" value="F:transposase activity"/>
    <property type="evidence" value="ECO:0007669"/>
    <property type="project" value="InterPro"/>
</dbReference>
<feature type="domain" description="Transposase IS200-like" evidence="1">
    <location>
        <begin position="9"/>
        <end position="171"/>
    </location>
</feature>
<dbReference type="EMBL" id="PEXQ01000054">
    <property type="protein sequence ID" value="PIU14998.1"/>
    <property type="molecule type" value="Genomic_DNA"/>
</dbReference>
<dbReference type="SMART" id="SM01321">
    <property type="entry name" value="Y1_Tnp"/>
    <property type="match status" value="1"/>
</dbReference>
<dbReference type="PANTHER" id="PTHR34322">
    <property type="entry name" value="TRANSPOSASE, Y1_TNP DOMAIN-CONTAINING"/>
    <property type="match status" value="1"/>
</dbReference>
<dbReference type="SUPFAM" id="SSF143422">
    <property type="entry name" value="Transposase IS200-like"/>
    <property type="match status" value="1"/>
</dbReference>
<dbReference type="InterPro" id="IPR036515">
    <property type="entry name" value="Transposase_17_sf"/>
</dbReference>
<proteinExistence type="predicted"/>
<gene>
    <name evidence="2" type="ORF">COT20_02180</name>
</gene>
<dbReference type="InterPro" id="IPR002686">
    <property type="entry name" value="Transposase_17"/>
</dbReference>
<organism evidence="2 3">
    <name type="scientific">bacterium (Candidatus Gribaldobacteria) CG08_land_8_20_14_0_20_39_15</name>
    <dbReference type="NCBI Taxonomy" id="2014273"/>
    <lineage>
        <taxon>Bacteria</taxon>
        <taxon>Candidatus Gribaldobacteria</taxon>
    </lineage>
</organism>
<accession>A0A2M6XU43</accession>